<keyword evidence="6 12" id="KW-0547">Nucleotide-binding</keyword>
<dbReference type="GO" id="GO:0006227">
    <property type="term" value="P:dUDP biosynthetic process"/>
    <property type="evidence" value="ECO:0007669"/>
    <property type="project" value="TreeGrafter"/>
</dbReference>
<comment type="caution">
    <text evidence="14">The sequence shown here is derived from an EMBL/GenBank/DDBJ whole genome shotgun (WGS) entry which is preliminary data.</text>
</comment>
<dbReference type="AlphaFoldDB" id="A0A0R2S561"/>
<accession>A0A0R2S561</accession>
<comment type="function">
    <text evidence="11 12">Phosphorylation of dTMP to form dTDP in both de novo and salvage pathways of dTTP synthesis.</text>
</comment>
<dbReference type="EMBL" id="LIBB01000418">
    <property type="protein sequence ID" value="KRO69993.1"/>
    <property type="molecule type" value="Genomic_DNA"/>
</dbReference>
<comment type="similarity">
    <text evidence="1 12">Belongs to the thymidylate kinase family.</text>
</comment>
<dbReference type="GO" id="GO:0005829">
    <property type="term" value="C:cytosol"/>
    <property type="evidence" value="ECO:0007669"/>
    <property type="project" value="TreeGrafter"/>
</dbReference>
<dbReference type="InterPro" id="IPR018094">
    <property type="entry name" value="Thymidylate_kinase"/>
</dbReference>
<evidence type="ECO:0000256" key="7">
    <source>
        <dbReference type="ARBA" id="ARBA00022777"/>
    </source>
</evidence>
<evidence type="ECO:0000256" key="4">
    <source>
        <dbReference type="ARBA" id="ARBA00022679"/>
    </source>
</evidence>
<evidence type="ECO:0000256" key="12">
    <source>
        <dbReference type="HAMAP-Rule" id="MF_00165"/>
    </source>
</evidence>
<dbReference type="GO" id="GO:0004798">
    <property type="term" value="F:dTMP kinase activity"/>
    <property type="evidence" value="ECO:0007669"/>
    <property type="project" value="UniProtKB-UniRule"/>
</dbReference>
<dbReference type="Proteomes" id="UP000051934">
    <property type="component" value="Unassembled WGS sequence"/>
</dbReference>
<dbReference type="Pfam" id="PF02223">
    <property type="entry name" value="Thymidylate_kin"/>
    <property type="match status" value="1"/>
</dbReference>
<reference evidence="14 15" key="1">
    <citation type="submission" date="2015-10" db="EMBL/GenBank/DDBJ databases">
        <title>Metagenome-Assembled Genomes uncover a global brackish microbiome.</title>
        <authorList>
            <person name="Hugerth L.W."/>
            <person name="Larsson J."/>
            <person name="Alneberg J."/>
            <person name="Lindh M.V."/>
            <person name="Legrand C."/>
            <person name="Pinhassi J."/>
            <person name="Andersson A.F."/>
        </authorList>
    </citation>
    <scope>NUCLEOTIDE SEQUENCE [LARGE SCALE GENOMIC DNA]</scope>
    <source>
        <strain evidence="14">BACL4 MAG-120507-bin80</strain>
    </source>
</reference>
<feature type="domain" description="Thymidylate kinase-like" evidence="13">
    <location>
        <begin position="8"/>
        <end position="195"/>
    </location>
</feature>
<evidence type="ECO:0000256" key="3">
    <source>
        <dbReference type="ARBA" id="ARBA00017144"/>
    </source>
</evidence>
<evidence type="ECO:0000259" key="13">
    <source>
        <dbReference type="Pfam" id="PF02223"/>
    </source>
</evidence>
<evidence type="ECO:0000256" key="2">
    <source>
        <dbReference type="ARBA" id="ARBA00012980"/>
    </source>
</evidence>
<dbReference type="HAMAP" id="MF_00165">
    <property type="entry name" value="Thymidylate_kinase"/>
    <property type="match status" value="1"/>
</dbReference>
<dbReference type="CDD" id="cd01672">
    <property type="entry name" value="TMPK"/>
    <property type="match status" value="1"/>
</dbReference>
<evidence type="ECO:0000313" key="14">
    <source>
        <dbReference type="EMBL" id="KRO69993.1"/>
    </source>
</evidence>
<evidence type="ECO:0000256" key="8">
    <source>
        <dbReference type="ARBA" id="ARBA00022840"/>
    </source>
</evidence>
<evidence type="ECO:0000256" key="1">
    <source>
        <dbReference type="ARBA" id="ARBA00009776"/>
    </source>
</evidence>
<evidence type="ECO:0000313" key="15">
    <source>
        <dbReference type="Proteomes" id="UP000051934"/>
    </source>
</evidence>
<evidence type="ECO:0000256" key="9">
    <source>
        <dbReference type="ARBA" id="ARBA00029962"/>
    </source>
</evidence>
<keyword evidence="4 12" id="KW-0808">Transferase</keyword>
<evidence type="ECO:0000256" key="11">
    <source>
        <dbReference type="ARBA" id="ARBA00057735"/>
    </source>
</evidence>
<keyword evidence="5 12" id="KW-0545">Nucleotide biosynthesis</keyword>
<dbReference type="InterPro" id="IPR027417">
    <property type="entry name" value="P-loop_NTPase"/>
</dbReference>
<dbReference type="PANTHER" id="PTHR10344:SF4">
    <property type="entry name" value="UMP-CMP KINASE 2, MITOCHONDRIAL"/>
    <property type="match status" value="1"/>
</dbReference>
<evidence type="ECO:0000256" key="5">
    <source>
        <dbReference type="ARBA" id="ARBA00022727"/>
    </source>
</evidence>
<protein>
    <recommendedName>
        <fullName evidence="3 12">Thymidylate kinase</fullName>
        <ecNumber evidence="2 12">2.7.4.9</ecNumber>
    </recommendedName>
    <alternativeName>
        <fullName evidence="9 12">dTMP kinase</fullName>
    </alternativeName>
</protein>
<organism evidence="14 15">
    <name type="scientific">OM182 bacterium BACL3 MAG-120507-bin80</name>
    <dbReference type="NCBI Taxonomy" id="1655577"/>
    <lineage>
        <taxon>Bacteria</taxon>
        <taxon>Pseudomonadati</taxon>
        <taxon>Pseudomonadota</taxon>
        <taxon>Gammaproteobacteria</taxon>
        <taxon>OMG group</taxon>
        <taxon>OM182 clade</taxon>
    </lineage>
</organism>
<dbReference type="GO" id="GO:0006235">
    <property type="term" value="P:dTTP biosynthetic process"/>
    <property type="evidence" value="ECO:0007669"/>
    <property type="project" value="UniProtKB-UniRule"/>
</dbReference>
<keyword evidence="8 12" id="KW-0067">ATP-binding</keyword>
<evidence type="ECO:0000256" key="6">
    <source>
        <dbReference type="ARBA" id="ARBA00022741"/>
    </source>
</evidence>
<dbReference type="PANTHER" id="PTHR10344">
    <property type="entry name" value="THYMIDYLATE KINASE"/>
    <property type="match status" value="1"/>
</dbReference>
<dbReference type="NCBIfam" id="TIGR00041">
    <property type="entry name" value="DTMP_kinase"/>
    <property type="match status" value="1"/>
</dbReference>
<evidence type="ECO:0000256" key="10">
    <source>
        <dbReference type="ARBA" id="ARBA00048743"/>
    </source>
</evidence>
<dbReference type="FunFam" id="3.40.50.300:FF:000225">
    <property type="entry name" value="Thymidylate kinase"/>
    <property type="match status" value="1"/>
</dbReference>
<dbReference type="SUPFAM" id="SSF52540">
    <property type="entry name" value="P-loop containing nucleoside triphosphate hydrolases"/>
    <property type="match status" value="1"/>
</dbReference>
<comment type="catalytic activity">
    <reaction evidence="10 12">
        <text>dTMP + ATP = dTDP + ADP</text>
        <dbReference type="Rhea" id="RHEA:13517"/>
        <dbReference type="ChEBI" id="CHEBI:30616"/>
        <dbReference type="ChEBI" id="CHEBI:58369"/>
        <dbReference type="ChEBI" id="CHEBI:63528"/>
        <dbReference type="ChEBI" id="CHEBI:456216"/>
        <dbReference type="EC" id="2.7.4.9"/>
    </reaction>
</comment>
<dbReference type="GO" id="GO:0006233">
    <property type="term" value="P:dTDP biosynthetic process"/>
    <property type="evidence" value="ECO:0007669"/>
    <property type="project" value="InterPro"/>
</dbReference>
<dbReference type="GO" id="GO:0005524">
    <property type="term" value="F:ATP binding"/>
    <property type="evidence" value="ECO:0007669"/>
    <property type="project" value="UniProtKB-UniRule"/>
</dbReference>
<dbReference type="Gene3D" id="3.40.50.300">
    <property type="entry name" value="P-loop containing nucleotide triphosphate hydrolases"/>
    <property type="match status" value="1"/>
</dbReference>
<dbReference type="InterPro" id="IPR039430">
    <property type="entry name" value="Thymidylate_kin-like_dom"/>
</dbReference>
<keyword evidence="7 12" id="KW-0418">Kinase</keyword>
<feature type="binding site" evidence="12">
    <location>
        <begin position="10"/>
        <end position="17"/>
    </location>
    <ligand>
        <name>ATP</name>
        <dbReference type="ChEBI" id="CHEBI:30616"/>
    </ligand>
</feature>
<dbReference type="EC" id="2.7.4.9" evidence="2 12"/>
<sequence>MKGKFITIEGVEGVGKSTNIANIEAFLSARGIEYVKTREPGGTVIAEKIRELLLDPAIESMSELTELLLVFAARAEHLEKVIQPALNKGLWVLCDRFTDATFAYQGGGRGLSLASIETLQDLVQGELRPDLTVILDLDPEVGLARARERGELDRFENEAQAFFLKVRAAYLSIAAANPERCLVIDAGQSLEQVKQTLETSLANKLAYLGISGE</sequence>
<gene>
    <name evidence="12" type="primary">tmk</name>
    <name evidence="14" type="ORF">ABR69_02315</name>
</gene>
<name>A0A0R2S561_9GAMM</name>
<proteinExistence type="inferred from homology"/>